<keyword evidence="1" id="KW-0175">Coiled coil</keyword>
<dbReference type="AlphaFoldDB" id="A0A6C0DZM9"/>
<feature type="region of interest" description="Disordered" evidence="2">
    <location>
        <begin position="160"/>
        <end position="193"/>
    </location>
</feature>
<protein>
    <submittedName>
        <fullName evidence="3">Uncharacterized protein</fullName>
    </submittedName>
</protein>
<accession>A0A6C0DZM9</accession>
<evidence type="ECO:0000256" key="1">
    <source>
        <dbReference type="SAM" id="Coils"/>
    </source>
</evidence>
<feature type="coiled-coil region" evidence="1">
    <location>
        <begin position="58"/>
        <end position="85"/>
    </location>
</feature>
<dbReference type="Pfam" id="PF19064">
    <property type="entry name" value="DUF5760"/>
    <property type="match status" value="1"/>
</dbReference>
<dbReference type="EMBL" id="MN739697">
    <property type="protein sequence ID" value="QHT21811.1"/>
    <property type="molecule type" value="Genomic_DNA"/>
</dbReference>
<sequence length="193" mass="22838">MSSNRNNEDNDSSFVSDIGDKEISNNAFEYDDKKVHEEFVKTVLVDKVSKYIKLDNIIKEKQDKLKTELKKIKDAKEQMEEYIISYLDKNDAEFLGLGNEKLIKTVKETKAPIKIENIEESLVEGFKKYELYKNDEEISKVVKDFLMTIDSKRKITQRKYLTRENNKKEDNKKEDNKKKEVKKEVKKQVKNKN</sequence>
<proteinExistence type="predicted"/>
<reference evidence="3" key="1">
    <citation type="journal article" date="2020" name="Nature">
        <title>Giant virus diversity and host interactions through global metagenomics.</title>
        <authorList>
            <person name="Schulz F."/>
            <person name="Roux S."/>
            <person name="Paez-Espino D."/>
            <person name="Jungbluth S."/>
            <person name="Walsh D.A."/>
            <person name="Denef V.J."/>
            <person name="McMahon K.D."/>
            <person name="Konstantinidis K.T."/>
            <person name="Eloe-Fadrosh E.A."/>
            <person name="Kyrpides N.C."/>
            <person name="Woyke T."/>
        </authorList>
    </citation>
    <scope>NUCLEOTIDE SEQUENCE</scope>
    <source>
        <strain evidence="3">GVMAG-M-3300023179-103</strain>
    </source>
</reference>
<organism evidence="3">
    <name type="scientific">viral metagenome</name>
    <dbReference type="NCBI Taxonomy" id="1070528"/>
    <lineage>
        <taxon>unclassified sequences</taxon>
        <taxon>metagenomes</taxon>
        <taxon>organismal metagenomes</taxon>
    </lineage>
</organism>
<name>A0A6C0DZM9_9ZZZZ</name>
<evidence type="ECO:0000256" key="2">
    <source>
        <dbReference type="SAM" id="MobiDB-lite"/>
    </source>
</evidence>
<feature type="compositionally biased region" description="Basic and acidic residues" evidence="2">
    <location>
        <begin position="161"/>
        <end position="187"/>
    </location>
</feature>
<evidence type="ECO:0000313" key="3">
    <source>
        <dbReference type="EMBL" id="QHT21811.1"/>
    </source>
</evidence>
<dbReference type="InterPro" id="IPR043918">
    <property type="entry name" value="DUF5760"/>
</dbReference>